<protein>
    <submittedName>
        <fullName evidence="1">Uncharacterized protein</fullName>
    </submittedName>
</protein>
<name>A0ABP6PL88_9ACTN</name>
<organism evidence="1 2">
    <name type="scientific">Streptomyces virens</name>
    <dbReference type="NCBI Taxonomy" id="285572"/>
    <lineage>
        <taxon>Bacteria</taxon>
        <taxon>Bacillati</taxon>
        <taxon>Actinomycetota</taxon>
        <taxon>Actinomycetes</taxon>
        <taxon>Kitasatosporales</taxon>
        <taxon>Streptomycetaceae</taxon>
        <taxon>Streptomyces</taxon>
    </lineage>
</organism>
<dbReference type="EMBL" id="BAAAUH010000021">
    <property type="protein sequence ID" value="GAA3180378.1"/>
    <property type="molecule type" value="Genomic_DNA"/>
</dbReference>
<proteinExistence type="predicted"/>
<keyword evidence="2" id="KW-1185">Reference proteome</keyword>
<comment type="caution">
    <text evidence="1">The sequence shown here is derived from an EMBL/GenBank/DDBJ whole genome shotgun (WGS) entry which is preliminary data.</text>
</comment>
<evidence type="ECO:0000313" key="1">
    <source>
        <dbReference type="EMBL" id="GAA3180378.1"/>
    </source>
</evidence>
<reference evidence="2" key="1">
    <citation type="journal article" date="2019" name="Int. J. Syst. Evol. Microbiol.">
        <title>The Global Catalogue of Microorganisms (GCM) 10K type strain sequencing project: providing services to taxonomists for standard genome sequencing and annotation.</title>
        <authorList>
            <consortium name="The Broad Institute Genomics Platform"/>
            <consortium name="The Broad Institute Genome Sequencing Center for Infectious Disease"/>
            <person name="Wu L."/>
            <person name="Ma J."/>
        </authorList>
    </citation>
    <scope>NUCLEOTIDE SEQUENCE [LARGE SCALE GENOMIC DNA]</scope>
    <source>
        <strain evidence="2">JCM 9095</strain>
    </source>
</reference>
<sequence length="72" mass="7608">MPVLPLPAFRGETGGPGAAGRWRVAVGHHGPPCGQPVLQLTVGQFQLPLLWIVTPQVLPLPLGRATRVWPSG</sequence>
<dbReference type="Proteomes" id="UP001501866">
    <property type="component" value="Unassembled WGS sequence"/>
</dbReference>
<gene>
    <name evidence="1" type="ORF">GCM10010451_31910</name>
</gene>
<accession>A0ABP6PL88</accession>
<evidence type="ECO:0000313" key="2">
    <source>
        <dbReference type="Proteomes" id="UP001501866"/>
    </source>
</evidence>